<feature type="non-terminal residue" evidence="1">
    <location>
        <position position="33"/>
    </location>
</feature>
<evidence type="ECO:0000313" key="3">
    <source>
        <dbReference type="Proteomes" id="UP000005466"/>
    </source>
</evidence>
<accession>F3CG46</accession>
<organism evidence="1 3">
    <name type="scientific">Pseudomonas savastanoi pv. glycinea str. race 4</name>
    <dbReference type="NCBI Taxonomy" id="875330"/>
    <lineage>
        <taxon>Bacteria</taxon>
        <taxon>Pseudomonadati</taxon>
        <taxon>Pseudomonadota</taxon>
        <taxon>Gammaproteobacteria</taxon>
        <taxon>Pseudomonadales</taxon>
        <taxon>Pseudomonadaceae</taxon>
        <taxon>Pseudomonas</taxon>
    </lineage>
</organism>
<dbReference type="Proteomes" id="UP000005466">
    <property type="component" value="Unassembled WGS sequence"/>
</dbReference>
<evidence type="ECO:0000313" key="1">
    <source>
        <dbReference type="EMBL" id="EGH18238.1"/>
    </source>
</evidence>
<dbReference type="AlphaFoldDB" id="F3CG46"/>
<dbReference type="EMBL" id="ADWY01002501">
    <property type="protein sequence ID" value="EGH18238.1"/>
    <property type="molecule type" value="Genomic_DNA"/>
</dbReference>
<gene>
    <name evidence="1" type="ORF">Pgy4_35333</name>
    <name evidence="2" type="ORF">Pgy4_35538</name>
</gene>
<protein>
    <submittedName>
        <fullName evidence="1">Uncharacterized protein</fullName>
    </submittedName>
</protein>
<sequence>MEYSGGQVIKERVAMSFAVIQMVSQSDVQANLV</sequence>
<reference evidence="1 3" key="1">
    <citation type="journal article" date="2011" name="PLoS Pathog.">
        <title>Dynamic evolution of pathogenicity revealed by sequencing and comparative genomics of 19 Pseudomonas syringae isolates.</title>
        <authorList>
            <person name="Baltrus D.A."/>
            <person name="Nishimura M.T."/>
            <person name="Romanchuk A."/>
            <person name="Chang J.H."/>
            <person name="Mukhtar M.S."/>
            <person name="Cherkis K."/>
            <person name="Roach J."/>
            <person name="Grant S.R."/>
            <person name="Jones C.D."/>
            <person name="Dangl J.L."/>
        </authorList>
    </citation>
    <scope>NUCLEOTIDE SEQUENCE [LARGE SCALE GENOMIC DNA]</scope>
    <source>
        <strain evidence="1">Race 4</strain>
        <strain evidence="3">race 4</strain>
    </source>
</reference>
<comment type="caution">
    <text evidence="1">The sequence shown here is derived from an EMBL/GenBank/DDBJ whole genome shotgun (WGS) entry which is preliminary data.</text>
</comment>
<dbReference type="EMBL" id="ADWY01002544">
    <property type="protein sequence ID" value="EGH18279.1"/>
    <property type="molecule type" value="Genomic_DNA"/>
</dbReference>
<dbReference type="HOGENOM" id="CLU_3386420_0_0_6"/>
<evidence type="ECO:0000313" key="2">
    <source>
        <dbReference type="EMBL" id="EGH18279.1"/>
    </source>
</evidence>
<name>F3CG46_PSESG</name>
<proteinExistence type="predicted"/>